<sequence length="447" mass="47255">MVVIGPILGRPLAADRRACKGVDSAGAGRQHRRDGRVLMAQRGDVLALVQAGGQGSRMDVLTRERAKPALPYGGVHRLIDFALSGLVHADLSDVWVSLEYQVTSIDDYLSGGRPWSLDRNRGGFRRIVPQTGTGPATESGFAFGNGDLLLRMSADIESFGARTLVVCSADHVFNMDLAPVIEEHVAQERSVTVLTADVTKKDASDNVVVLTGRGGRITGVEHKPSRPSSGTVATEVFVYDTAALLSTLFDLRAELSGDQDDGDSGLGDFGEHLLPRLVEGGRAAAVPMTGYWRDVGQPGLYLQSHRDLLAGKVDVFDHPDRPVISHWPDRPAARVRATGSASDSMLSPGCDVAGEVVGSVLGPGVVVEKGAVVRDSVLMEDCVVRAGAEVHTAVVDERCELLRGSAIGAASSARIARDEDVVLVGRDSRVGGPVPPGARLEPGTDTR</sequence>
<dbReference type="InterPro" id="IPR011004">
    <property type="entry name" value="Trimer_LpxA-like_sf"/>
</dbReference>
<keyword evidence="4" id="KW-0320">Glycogen biosynthesis</keyword>
<dbReference type="EMBL" id="PYXZ01000005">
    <property type="protein sequence ID" value="PUA80646.1"/>
    <property type="molecule type" value="Genomic_DNA"/>
</dbReference>
<gene>
    <name evidence="8" type="ORF">C7S10_12895</name>
</gene>
<dbReference type="InterPro" id="IPR029044">
    <property type="entry name" value="Nucleotide-diphossugar_trans"/>
</dbReference>
<comment type="similarity">
    <text evidence="1">Belongs to the bacterial/plant glucose-1-phosphate adenylyltransferase family.</text>
</comment>
<dbReference type="Gene3D" id="3.90.550.10">
    <property type="entry name" value="Spore Coat Polysaccharide Biosynthesis Protein SpsA, Chain A"/>
    <property type="match status" value="1"/>
</dbReference>
<dbReference type="PANTHER" id="PTHR43523:SF2">
    <property type="entry name" value="GLUCOSE-1-PHOSPHATE ADENYLYLTRANSFERASE"/>
    <property type="match status" value="1"/>
</dbReference>
<feature type="domain" description="Nucleotidyl transferase" evidence="6">
    <location>
        <begin position="47"/>
        <end position="309"/>
    </location>
</feature>
<dbReference type="GO" id="GO:0008878">
    <property type="term" value="F:glucose-1-phosphate adenylyltransferase activity"/>
    <property type="evidence" value="ECO:0007669"/>
    <property type="project" value="InterPro"/>
</dbReference>
<dbReference type="InterPro" id="IPR056818">
    <property type="entry name" value="GlmU/GlgC-like_hexapep"/>
</dbReference>
<dbReference type="OrthoDB" id="9801810at2"/>
<name>A0A2R7YX58_9ACTN</name>
<comment type="caution">
    <text evidence="8">The sequence shown here is derived from an EMBL/GenBank/DDBJ whole genome shotgun (WGS) entry which is preliminary data.</text>
</comment>
<evidence type="ECO:0000256" key="1">
    <source>
        <dbReference type="ARBA" id="ARBA00010443"/>
    </source>
</evidence>
<dbReference type="Gene3D" id="2.160.10.10">
    <property type="entry name" value="Hexapeptide repeat proteins"/>
    <property type="match status" value="1"/>
</dbReference>
<evidence type="ECO:0000256" key="2">
    <source>
        <dbReference type="ARBA" id="ARBA00022679"/>
    </source>
</evidence>
<dbReference type="Pfam" id="PF24894">
    <property type="entry name" value="Hexapep_GlmU"/>
    <property type="match status" value="1"/>
</dbReference>
<evidence type="ECO:0000313" key="9">
    <source>
        <dbReference type="Proteomes" id="UP000244867"/>
    </source>
</evidence>
<accession>A0A2R7YX58</accession>
<dbReference type="SUPFAM" id="SSF53448">
    <property type="entry name" value="Nucleotide-diphospho-sugar transferases"/>
    <property type="match status" value="1"/>
</dbReference>
<evidence type="ECO:0000259" key="6">
    <source>
        <dbReference type="Pfam" id="PF00483"/>
    </source>
</evidence>
<keyword evidence="3 8" id="KW-0548">Nucleotidyltransferase</keyword>
<dbReference type="Proteomes" id="UP000244867">
    <property type="component" value="Unassembled WGS sequence"/>
</dbReference>
<evidence type="ECO:0000256" key="5">
    <source>
        <dbReference type="SAM" id="MobiDB-lite"/>
    </source>
</evidence>
<proteinExistence type="inferred from homology"/>
<evidence type="ECO:0000256" key="4">
    <source>
        <dbReference type="ARBA" id="ARBA00023056"/>
    </source>
</evidence>
<dbReference type="PANTHER" id="PTHR43523">
    <property type="entry name" value="GLUCOSE-1-PHOSPHATE ADENYLYLTRANSFERASE-RELATED"/>
    <property type="match status" value="1"/>
</dbReference>
<reference evidence="8 9" key="1">
    <citation type="submission" date="2018-03" db="EMBL/GenBank/DDBJ databases">
        <authorList>
            <person name="Keele B.F."/>
        </authorList>
    </citation>
    <scope>NUCLEOTIDE SEQUENCE [LARGE SCALE GENOMIC DNA]</scope>
    <source>
        <strain evidence="8 9">IB-3</strain>
    </source>
</reference>
<dbReference type="GO" id="GO:0005978">
    <property type="term" value="P:glycogen biosynthetic process"/>
    <property type="evidence" value="ECO:0007669"/>
    <property type="project" value="UniProtKB-KW"/>
</dbReference>
<keyword evidence="9" id="KW-1185">Reference proteome</keyword>
<dbReference type="InterPro" id="IPR011831">
    <property type="entry name" value="ADP-Glc_PPase"/>
</dbReference>
<dbReference type="Pfam" id="PF00483">
    <property type="entry name" value="NTP_transferase"/>
    <property type="match status" value="1"/>
</dbReference>
<protein>
    <submittedName>
        <fullName evidence="8">Glucose-1-phosphate adenylyltransferase</fullName>
    </submittedName>
</protein>
<evidence type="ECO:0000256" key="3">
    <source>
        <dbReference type="ARBA" id="ARBA00022695"/>
    </source>
</evidence>
<evidence type="ECO:0000259" key="7">
    <source>
        <dbReference type="Pfam" id="PF24894"/>
    </source>
</evidence>
<organism evidence="8 9">
    <name type="scientific">Nocardioides currus</name>
    <dbReference type="NCBI Taxonomy" id="2133958"/>
    <lineage>
        <taxon>Bacteria</taxon>
        <taxon>Bacillati</taxon>
        <taxon>Actinomycetota</taxon>
        <taxon>Actinomycetes</taxon>
        <taxon>Propionibacteriales</taxon>
        <taxon>Nocardioidaceae</taxon>
        <taxon>Nocardioides</taxon>
    </lineage>
</organism>
<dbReference type="SUPFAM" id="SSF51161">
    <property type="entry name" value="Trimeric LpxA-like enzymes"/>
    <property type="match status" value="1"/>
</dbReference>
<evidence type="ECO:0000313" key="8">
    <source>
        <dbReference type="EMBL" id="PUA80646.1"/>
    </source>
</evidence>
<feature type="region of interest" description="Disordered" evidence="5">
    <location>
        <begin position="427"/>
        <end position="447"/>
    </location>
</feature>
<feature type="domain" description="Glucose-1-phosphate adenylyltransferase/Bifunctional protein GlmU-like C-terminal hexapeptide" evidence="7">
    <location>
        <begin position="337"/>
        <end position="411"/>
    </location>
</feature>
<dbReference type="InterPro" id="IPR005835">
    <property type="entry name" value="NTP_transferase_dom"/>
</dbReference>
<keyword evidence="2 8" id="KW-0808">Transferase</keyword>
<dbReference type="AlphaFoldDB" id="A0A2R7YX58"/>